<comment type="caution">
    <text evidence="1">The sequence shown here is derived from an EMBL/GenBank/DDBJ whole genome shotgun (WGS) entry which is preliminary data.</text>
</comment>
<gene>
    <name evidence="1" type="ORF">Asi03nite_09830</name>
</gene>
<evidence type="ECO:0000313" key="1">
    <source>
        <dbReference type="EMBL" id="GIF03445.1"/>
    </source>
</evidence>
<organism evidence="1 2">
    <name type="scientific">Actinoplanes siamensis</name>
    <dbReference type="NCBI Taxonomy" id="1223317"/>
    <lineage>
        <taxon>Bacteria</taxon>
        <taxon>Bacillati</taxon>
        <taxon>Actinomycetota</taxon>
        <taxon>Actinomycetes</taxon>
        <taxon>Micromonosporales</taxon>
        <taxon>Micromonosporaceae</taxon>
        <taxon>Actinoplanes</taxon>
    </lineage>
</organism>
<dbReference type="EMBL" id="BOMW01000011">
    <property type="protein sequence ID" value="GIF03445.1"/>
    <property type="molecule type" value="Genomic_DNA"/>
</dbReference>
<dbReference type="Proteomes" id="UP000629619">
    <property type="component" value="Unassembled WGS sequence"/>
</dbReference>
<evidence type="ECO:0000313" key="2">
    <source>
        <dbReference type="Proteomes" id="UP000629619"/>
    </source>
</evidence>
<dbReference type="AlphaFoldDB" id="A0A919KCV6"/>
<sequence>MEVLGLIRAASEFRVRVRAGDTELTWSPGRLGARETGGRPGAAGLIGARRRTGAGVRLTVRAVRRRFAVVTAPVPGRPGGGTRARR</sequence>
<keyword evidence="2" id="KW-1185">Reference proteome</keyword>
<reference evidence="1" key="1">
    <citation type="submission" date="2021-01" db="EMBL/GenBank/DDBJ databases">
        <title>Whole genome shotgun sequence of Actinoplanes siamensis NBRC 109076.</title>
        <authorList>
            <person name="Komaki H."/>
            <person name="Tamura T."/>
        </authorList>
    </citation>
    <scope>NUCLEOTIDE SEQUENCE</scope>
    <source>
        <strain evidence="1">NBRC 109076</strain>
    </source>
</reference>
<name>A0A919KCV6_9ACTN</name>
<accession>A0A919KCV6</accession>
<protein>
    <submittedName>
        <fullName evidence="1">Uncharacterized protein</fullName>
    </submittedName>
</protein>
<proteinExistence type="predicted"/>